<dbReference type="EMBL" id="GBRH01258352">
    <property type="protein sequence ID" value="JAD39543.1"/>
    <property type="molecule type" value="Transcribed_RNA"/>
</dbReference>
<reference evidence="1" key="2">
    <citation type="journal article" date="2015" name="Data Brief">
        <title>Shoot transcriptome of the giant reed, Arundo donax.</title>
        <authorList>
            <person name="Barrero R.A."/>
            <person name="Guerrero F.D."/>
            <person name="Moolhuijzen P."/>
            <person name="Goolsby J.A."/>
            <person name="Tidwell J."/>
            <person name="Bellgard S.E."/>
            <person name="Bellgard M.I."/>
        </authorList>
    </citation>
    <scope>NUCLEOTIDE SEQUENCE</scope>
    <source>
        <tissue evidence="1">Shoot tissue taken approximately 20 cm above the soil surface</tissue>
    </source>
</reference>
<proteinExistence type="predicted"/>
<organism evidence="1">
    <name type="scientific">Arundo donax</name>
    <name type="common">Giant reed</name>
    <name type="synonym">Donax arundinaceus</name>
    <dbReference type="NCBI Taxonomy" id="35708"/>
    <lineage>
        <taxon>Eukaryota</taxon>
        <taxon>Viridiplantae</taxon>
        <taxon>Streptophyta</taxon>
        <taxon>Embryophyta</taxon>
        <taxon>Tracheophyta</taxon>
        <taxon>Spermatophyta</taxon>
        <taxon>Magnoliopsida</taxon>
        <taxon>Liliopsida</taxon>
        <taxon>Poales</taxon>
        <taxon>Poaceae</taxon>
        <taxon>PACMAD clade</taxon>
        <taxon>Arundinoideae</taxon>
        <taxon>Arundineae</taxon>
        <taxon>Arundo</taxon>
    </lineage>
</organism>
<evidence type="ECO:0000313" key="1">
    <source>
        <dbReference type="EMBL" id="JAD39543.1"/>
    </source>
</evidence>
<protein>
    <submittedName>
        <fullName evidence="1">Uncharacterized protein</fullName>
    </submittedName>
</protein>
<accession>A0A0A8ZPB7</accession>
<name>A0A0A8ZPB7_ARUDO</name>
<sequence length="26" mass="2985">MKIYLTQQFSTCLALMCLTNFKLVSS</sequence>
<reference evidence="1" key="1">
    <citation type="submission" date="2014-09" db="EMBL/GenBank/DDBJ databases">
        <authorList>
            <person name="Magalhaes I.L.F."/>
            <person name="Oliveira U."/>
            <person name="Santos F.R."/>
            <person name="Vidigal T.H.D.A."/>
            <person name="Brescovit A.D."/>
            <person name="Santos A.J."/>
        </authorList>
    </citation>
    <scope>NUCLEOTIDE SEQUENCE</scope>
    <source>
        <tissue evidence="1">Shoot tissue taken approximately 20 cm above the soil surface</tissue>
    </source>
</reference>
<dbReference type="AlphaFoldDB" id="A0A0A8ZPB7"/>